<dbReference type="PROSITE" id="PS51125">
    <property type="entry name" value="NHL"/>
    <property type="match status" value="1"/>
</dbReference>
<name>A0A562D5B5_9GAMM</name>
<reference evidence="4 5" key="1">
    <citation type="submission" date="2019-07" db="EMBL/GenBank/DDBJ databases">
        <title>Genome sequencing of lignin-degrading bacterial isolates.</title>
        <authorList>
            <person name="Gladden J."/>
        </authorList>
    </citation>
    <scope>NUCLEOTIDE SEQUENCE [LARGE SCALE GENOMIC DNA]</scope>
    <source>
        <strain evidence="4 5">J19</strain>
    </source>
</reference>
<keyword evidence="1" id="KW-0677">Repeat</keyword>
<dbReference type="EMBL" id="VLJS01000103">
    <property type="protein sequence ID" value="TWH04291.1"/>
    <property type="molecule type" value="Genomic_DNA"/>
</dbReference>
<dbReference type="GO" id="GO:0016158">
    <property type="term" value="F:inositol hexakisphosphate 3-phosphatase activity"/>
    <property type="evidence" value="ECO:0007669"/>
    <property type="project" value="InterPro"/>
</dbReference>
<comment type="caution">
    <text evidence="4">The sequence shown here is derived from an EMBL/GenBank/DDBJ whole genome shotgun (WGS) entry which is preliminary data.</text>
</comment>
<dbReference type="AlphaFoldDB" id="A0A562D5B5"/>
<evidence type="ECO:0000313" key="5">
    <source>
        <dbReference type="Proteomes" id="UP000321583"/>
    </source>
</evidence>
<gene>
    <name evidence="4" type="ORF">L613_007000000110</name>
</gene>
<feature type="domain" description="BPP" evidence="3">
    <location>
        <begin position="16"/>
        <end position="344"/>
    </location>
</feature>
<dbReference type="InterPro" id="IPR001258">
    <property type="entry name" value="NHL_repeat"/>
</dbReference>
<dbReference type="PROSITE" id="PS51662">
    <property type="entry name" value="BP_PHYTASE"/>
    <property type="match status" value="1"/>
</dbReference>
<dbReference type="Gene3D" id="2.120.10.30">
    <property type="entry name" value="TolB, C-terminal domain"/>
    <property type="match status" value="1"/>
</dbReference>
<sequence>MPDREPDQYDADDVLLRDHQVPHVVVKEAFLTPPTPEDNIDSPASWIQDGKRMLVASAKATDRLVVYDGDNGRRLRTVGGPGTGPGQLGRPNGVATIDDRYLFVVERDNRRVQMFSLPDFVPLLSFGQDGLQQPYGLWVRHRGQGYEVLVSDAYMAGEDAQGDDIVPPLDQLDRRFRRYEVVQAANGWSARAAGTFGDTSAAGAIRVPESLFGDEAHDRLLVAEEDVPTGTRLREYDLQGRYRGRDVGASQYRAQAEGIALLRCADGSGWWVGSDQFADRTVFHLFDRRSLAHAGSFAGEVTGLTDGIWLDERGDARFPQGVLYASHLDQAVAAFDWRDIAAALSLPECPR</sequence>
<evidence type="ECO:0000313" key="4">
    <source>
        <dbReference type="EMBL" id="TWH04291.1"/>
    </source>
</evidence>
<protein>
    <submittedName>
        <fullName evidence="4">3-phytase</fullName>
    </submittedName>
</protein>
<proteinExistence type="predicted"/>
<evidence type="ECO:0000256" key="2">
    <source>
        <dbReference type="PROSITE-ProRule" id="PRU00504"/>
    </source>
</evidence>
<dbReference type="InterPro" id="IPR011042">
    <property type="entry name" value="6-blade_b-propeller_TolB-like"/>
</dbReference>
<organism evidence="4 5">
    <name type="scientific">Pseudoxanthomonas taiwanensis J19</name>
    <dbReference type="NCBI Taxonomy" id="935569"/>
    <lineage>
        <taxon>Bacteria</taxon>
        <taxon>Pseudomonadati</taxon>
        <taxon>Pseudomonadota</taxon>
        <taxon>Gammaproteobacteria</taxon>
        <taxon>Lysobacterales</taxon>
        <taxon>Lysobacteraceae</taxon>
        <taxon>Pseudoxanthomonas</taxon>
    </lineage>
</organism>
<evidence type="ECO:0000259" key="3">
    <source>
        <dbReference type="PROSITE" id="PS51662"/>
    </source>
</evidence>
<dbReference type="SUPFAM" id="SSF50956">
    <property type="entry name" value="Thermostable phytase (3-phytase)"/>
    <property type="match status" value="1"/>
</dbReference>
<dbReference type="Proteomes" id="UP000321583">
    <property type="component" value="Unassembled WGS sequence"/>
</dbReference>
<dbReference type="InterPro" id="IPR003431">
    <property type="entry name" value="B-propeller_Phytase"/>
</dbReference>
<accession>A0A562D5B5</accession>
<feature type="repeat" description="NHL" evidence="2">
    <location>
        <begin position="75"/>
        <end position="118"/>
    </location>
</feature>
<evidence type="ECO:0000256" key="1">
    <source>
        <dbReference type="ARBA" id="ARBA00022737"/>
    </source>
</evidence>
<keyword evidence="5" id="KW-1185">Reference proteome</keyword>